<dbReference type="PANTHER" id="PTHR20857:SF23">
    <property type="entry name" value="THIAMINE BIOSYNTHETIC BIFUNCTIONAL ENZYME"/>
    <property type="match status" value="1"/>
</dbReference>
<dbReference type="RefSeq" id="WP_206567358.1">
    <property type="nucleotide sequence ID" value="NZ_JAFKCW010000001.1"/>
</dbReference>
<gene>
    <name evidence="4" type="ORF">J0A67_00730</name>
</gene>
<evidence type="ECO:0000259" key="3">
    <source>
        <dbReference type="Pfam" id="PF02581"/>
    </source>
</evidence>
<evidence type="ECO:0000256" key="2">
    <source>
        <dbReference type="ARBA" id="ARBA00022977"/>
    </source>
</evidence>
<organism evidence="4 5">
    <name type="scientific">Algoriphagus aestuariicola</name>
    <dbReference type="NCBI Taxonomy" id="1852016"/>
    <lineage>
        <taxon>Bacteria</taxon>
        <taxon>Pseudomonadati</taxon>
        <taxon>Bacteroidota</taxon>
        <taxon>Cytophagia</taxon>
        <taxon>Cytophagales</taxon>
        <taxon>Cyclobacteriaceae</taxon>
        <taxon>Algoriphagus</taxon>
    </lineage>
</organism>
<proteinExistence type="predicted"/>
<name>A0ABS3BJ87_9BACT</name>
<dbReference type="Gene3D" id="3.20.20.70">
    <property type="entry name" value="Aldolase class I"/>
    <property type="match status" value="1"/>
</dbReference>
<dbReference type="Pfam" id="PF02581">
    <property type="entry name" value="TMP-TENI"/>
    <property type="match status" value="1"/>
</dbReference>
<dbReference type="PANTHER" id="PTHR20857">
    <property type="entry name" value="THIAMINE-PHOSPHATE PYROPHOSPHORYLASE"/>
    <property type="match status" value="1"/>
</dbReference>
<keyword evidence="5" id="KW-1185">Reference proteome</keyword>
<evidence type="ECO:0000256" key="1">
    <source>
        <dbReference type="ARBA" id="ARBA00004948"/>
    </source>
</evidence>
<dbReference type="InterPro" id="IPR013785">
    <property type="entry name" value="Aldolase_TIM"/>
</dbReference>
<dbReference type="SUPFAM" id="SSF51391">
    <property type="entry name" value="Thiamin phosphate synthase"/>
    <property type="match status" value="1"/>
</dbReference>
<dbReference type="InterPro" id="IPR022998">
    <property type="entry name" value="ThiamineP_synth_TenI"/>
</dbReference>
<comment type="caution">
    <text evidence="4">The sequence shown here is derived from an EMBL/GenBank/DDBJ whole genome shotgun (WGS) entry which is preliminary data.</text>
</comment>
<dbReference type="Proteomes" id="UP000664698">
    <property type="component" value="Unassembled WGS sequence"/>
</dbReference>
<evidence type="ECO:0000313" key="5">
    <source>
        <dbReference type="Proteomes" id="UP000664698"/>
    </source>
</evidence>
<sequence>MKRLGRLYLVLNPTKDWDGLLTSLHQALKGGVGIVQVWDHWAEEVTDSAKGTLLVRIKELADKFQVAVLLNEDWELALAYGLDGVHFDRIPEDWDKAKIQLRKKLIGITVGNDLETVRWANENRLAYISFCSVFPSLSVDTCEIVLPGTIKKAREMTDIPIFLSGGIRAENLPLLERYSYEGIAVISGILNEENPREAANAYLKQLKSKP</sequence>
<dbReference type="CDD" id="cd00564">
    <property type="entry name" value="TMP_TenI"/>
    <property type="match status" value="1"/>
</dbReference>
<accession>A0ABS3BJ87</accession>
<dbReference type="EMBL" id="JAFKCW010000001">
    <property type="protein sequence ID" value="MBN7799360.1"/>
    <property type="molecule type" value="Genomic_DNA"/>
</dbReference>
<keyword evidence="2" id="KW-0784">Thiamine biosynthesis</keyword>
<evidence type="ECO:0000313" key="4">
    <source>
        <dbReference type="EMBL" id="MBN7799360.1"/>
    </source>
</evidence>
<feature type="domain" description="Thiamine phosphate synthase/TenI" evidence="3">
    <location>
        <begin position="7"/>
        <end position="189"/>
    </location>
</feature>
<comment type="pathway">
    <text evidence="1">Cofactor biosynthesis; thiamine diphosphate biosynthesis.</text>
</comment>
<reference evidence="4 5" key="1">
    <citation type="submission" date="2021-03" db="EMBL/GenBank/DDBJ databases">
        <title>novel species isolated from a fishpond in China.</title>
        <authorList>
            <person name="Lu H."/>
            <person name="Cai Z."/>
        </authorList>
    </citation>
    <scope>NUCLEOTIDE SEQUENCE [LARGE SCALE GENOMIC DNA]</scope>
    <source>
        <strain evidence="4 5">JCM 31546</strain>
    </source>
</reference>
<protein>
    <submittedName>
        <fullName evidence="4">Thiamine phosphate synthase</fullName>
    </submittedName>
</protein>
<dbReference type="InterPro" id="IPR036206">
    <property type="entry name" value="ThiamineP_synth_sf"/>
</dbReference>